<dbReference type="Proteomes" id="UP000663823">
    <property type="component" value="Unassembled WGS sequence"/>
</dbReference>
<organism evidence="1 2">
    <name type="scientific">Rotaria sordida</name>
    <dbReference type="NCBI Taxonomy" id="392033"/>
    <lineage>
        <taxon>Eukaryota</taxon>
        <taxon>Metazoa</taxon>
        <taxon>Spiralia</taxon>
        <taxon>Gnathifera</taxon>
        <taxon>Rotifera</taxon>
        <taxon>Eurotatoria</taxon>
        <taxon>Bdelloidea</taxon>
        <taxon>Philodinida</taxon>
        <taxon>Philodinidae</taxon>
        <taxon>Rotaria</taxon>
    </lineage>
</organism>
<accession>A0A818UAZ1</accession>
<dbReference type="EMBL" id="CAJOAX010001135">
    <property type="protein sequence ID" value="CAF3689048.1"/>
    <property type="molecule type" value="Genomic_DNA"/>
</dbReference>
<name>A0A818UAZ1_9BILA</name>
<sequence length="1096" mass="124809">MNNGGGHIIVTNRTIMHVRGNKICRPIREPIRSLIKQQFAHGATVYRVHQERLQKRTREEREAYNYDVTGKTRNILRKIKSEHINESLLSMDVDQSIAKLNEKLQKEVNPDGKIKGAIQQISKYPCQIIVYTESSIRLFDTLLKHNSVVVSWDATGSVIQEKKNSPRLLYYELSITLPGIVSEDSIVPVTFMVFVGKTFPRPQIVLSDRAQIFLIGSLQIWNNESMKDFLNRAYRIVNGNADDNDLKMMNIHACLSHVLLDIRKTINKYIEEQFRELAMWSIALLINTSTWYEFKHNWKLICLVFLQLSRGEGHGNRENQDALLDKIKKIKSDTNTVEAVKISESAEADKSKKGFDFDPYAFNEEEEDNTVELDKNFSRVTKQKIILDEEQEANATDSAFKTDINQIFRDALVITGISLEDALAAGHGDLTRHRRRIVQSYERILIMSPQQRTTAISERRMCILKRTQLGGHIHIRLDILLSILVPDMITMIDELSNALFNYCTMSVNNSSNNDSIILDERRLRPIQERWRQSSSKRNHGHYTKGPDEPVFTDLVSSLFEAGSNVNVDLKLPLVSPEWLNIAIGLILSTGNNSHNRCRISSSSSSSSLNSSSLLDVISKFIEEWSSTTINHSRTATITLSLPINESNEIFESCTFMLENILIPLLPCKLIVDKVHICEYCQFTIKMRMTVTSIPIRALRTGLHIEHQLSGFFGPISSDLLCSVCNKQTTRHLEVVQWPPILIINVIDSEKNVRFQKPPGVFSLSKFSSWHAIGGASSTVYDLICFNSIIRSGITEKMVRITKIKKSWSTSINKRLIGHGEQLRRLFAHSRILIFERINNQNKVNIIHAINQCSFAEPPPLLDIIPYCITLQEACTIIETYHALNELNDVLIANIKTYFYCHSCHSTPDSLFSLTKQIFIFKLSSNNKVTAYPIVPGVDNEQGAQGCCTSCRSSTKNIEMHTIVDRNILPKDAFDSNLKLIDVNNVEYAYTPRAIFLISRYSDTISIIKQQSNKFIQYIGTTYSEPIPISYSKMIDLFDTSGTILVFYHQDQTQTAKPNMRIVSYSDAQGVPQLIIQDGNRFFSIKPVQSYTSNNKK</sequence>
<protein>
    <submittedName>
        <fullName evidence="1">Uncharacterized protein</fullName>
    </submittedName>
</protein>
<reference evidence="1" key="1">
    <citation type="submission" date="2021-02" db="EMBL/GenBank/DDBJ databases">
        <authorList>
            <person name="Nowell W R."/>
        </authorList>
    </citation>
    <scope>NUCLEOTIDE SEQUENCE</scope>
</reference>
<evidence type="ECO:0000313" key="2">
    <source>
        <dbReference type="Proteomes" id="UP000663823"/>
    </source>
</evidence>
<comment type="caution">
    <text evidence="1">The sequence shown here is derived from an EMBL/GenBank/DDBJ whole genome shotgun (WGS) entry which is preliminary data.</text>
</comment>
<evidence type="ECO:0000313" key="1">
    <source>
        <dbReference type="EMBL" id="CAF3689048.1"/>
    </source>
</evidence>
<gene>
    <name evidence="1" type="ORF">OTI717_LOCUS11752</name>
</gene>
<proteinExistence type="predicted"/>
<dbReference type="AlphaFoldDB" id="A0A818UAZ1"/>